<keyword evidence="9" id="KW-1133">Transmembrane helix</keyword>
<evidence type="ECO:0000313" key="12">
    <source>
        <dbReference type="EMBL" id="MFC5138534.1"/>
    </source>
</evidence>
<dbReference type="Pfam" id="PF02518">
    <property type="entry name" value="HATPase_c"/>
    <property type="match status" value="1"/>
</dbReference>
<keyword evidence="13" id="KW-1185">Reference proteome</keyword>
<keyword evidence="5" id="KW-0547">Nucleotide-binding</keyword>
<keyword evidence="6 12" id="KW-0418">Kinase</keyword>
<reference evidence="13" key="1">
    <citation type="journal article" date="2019" name="Int. J. Syst. Evol. Microbiol.">
        <title>The Global Catalogue of Microorganisms (GCM) 10K type strain sequencing project: providing services to taxonomists for standard genome sequencing and annotation.</title>
        <authorList>
            <consortium name="The Broad Institute Genomics Platform"/>
            <consortium name="The Broad Institute Genome Sequencing Center for Infectious Disease"/>
            <person name="Wu L."/>
            <person name="Ma J."/>
        </authorList>
    </citation>
    <scope>NUCLEOTIDE SEQUENCE [LARGE SCALE GENOMIC DNA]</scope>
    <source>
        <strain evidence="13">XZYJ18</strain>
    </source>
</reference>
<dbReference type="GO" id="GO:0016301">
    <property type="term" value="F:kinase activity"/>
    <property type="evidence" value="ECO:0007669"/>
    <property type="project" value="UniProtKB-KW"/>
</dbReference>
<keyword evidence="9" id="KW-0812">Transmembrane</keyword>
<evidence type="ECO:0000259" key="10">
    <source>
        <dbReference type="Pfam" id="PF02518"/>
    </source>
</evidence>
<evidence type="ECO:0000256" key="8">
    <source>
        <dbReference type="ARBA" id="ARBA00023012"/>
    </source>
</evidence>
<keyword evidence="9" id="KW-0472">Membrane</keyword>
<evidence type="ECO:0000256" key="4">
    <source>
        <dbReference type="ARBA" id="ARBA00022679"/>
    </source>
</evidence>
<dbReference type="PANTHER" id="PTHR24421">
    <property type="entry name" value="NITRATE/NITRITE SENSOR PROTEIN NARX-RELATED"/>
    <property type="match status" value="1"/>
</dbReference>
<evidence type="ECO:0000256" key="9">
    <source>
        <dbReference type="SAM" id="Phobius"/>
    </source>
</evidence>
<evidence type="ECO:0000256" key="5">
    <source>
        <dbReference type="ARBA" id="ARBA00022741"/>
    </source>
</evidence>
<gene>
    <name evidence="12" type="ORF">ACFPK1_09855</name>
</gene>
<feature type="transmembrane region" description="Helical" evidence="9">
    <location>
        <begin position="125"/>
        <end position="145"/>
    </location>
</feature>
<comment type="catalytic activity">
    <reaction evidence="1">
        <text>ATP + protein L-histidine = ADP + protein N-phospho-L-histidine.</text>
        <dbReference type="EC" id="2.7.13.3"/>
    </reaction>
</comment>
<dbReference type="Pfam" id="PF07730">
    <property type="entry name" value="HisKA_3"/>
    <property type="match status" value="1"/>
</dbReference>
<protein>
    <recommendedName>
        <fullName evidence="2">histidine kinase</fullName>
        <ecNumber evidence="2">2.7.13.3</ecNumber>
    </recommendedName>
</protein>
<evidence type="ECO:0000256" key="1">
    <source>
        <dbReference type="ARBA" id="ARBA00000085"/>
    </source>
</evidence>
<keyword evidence="3" id="KW-0597">Phosphoprotein</keyword>
<dbReference type="SUPFAM" id="SSF55874">
    <property type="entry name" value="ATPase domain of HSP90 chaperone/DNA topoisomerase II/histidine kinase"/>
    <property type="match status" value="1"/>
</dbReference>
<dbReference type="Proteomes" id="UP001596175">
    <property type="component" value="Unassembled WGS sequence"/>
</dbReference>
<keyword evidence="8" id="KW-0902">Two-component regulatory system</keyword>
<dbReference type="PANTHER" id="PTHR24421:SF10">
    <property type="entry name" value="NITRATE_NITRITE SENSOR PROTEIN NARQ"/>
    <property type="match status" value="1"/>
</dbReference>
<proteinExistence type="predicted"/>
<dbReference type="Gene3D" id="3.30.565.10">
    <property type="entry name" value="Histidine kinase-like ATPase, C-terminal domain"/>
    <property type="match status" value="1"/>
</dbReference>
<evidence type="ECO:0000313" key="13">
    <source>
        <dbReference type="Proteomes" id="UP001596175"/>
    </source>
</evidence>
<dbReference type="Gene3D" id="1.20.5.1930">
    <property type="match status" value="1"/>
</dbReference>
<evidence type="ECO:0000256" key="6">
    <source>
        <dbReference type="ARBA" id="ARBA00022777"/>
    </source>
</evidence>
<evidence type="ECO:0000256" key="2">
    <source>
        <dbReference type="ARBA" id="ARBA00012438"/>
    </source>
</evidence>
<accession>A0ABV9ZDU4</accession>
<dbReference type="EMBL" id="JBHSKG010000004">
    <property type="protein sequence ID" value="MFC5138534.1"/>
    <property type="molecule type" value="Genomic_DNA"/>
</dbReference>
<organism evidence="12 13">
    <name type="scientific">Actinomycetospora rhizophila</name>
    <dbReference type="NCBI Taxonomy" id="1416876"/>
    <lineage>
        <taxon>Bacteria</taxon>
        <taxon>Bacillati</taxon>
        <taxon>Actinomycetota</taxon>
        <taxon>Actinomycetes</taxon>
        <taxon>Pseudonocardiales</taxon>
        <taxon>Pseudonocardiaceae</taxon>
        <taxon>Actinomycetospora</taxon>
    </lineage>
</organism>
<comment type="caution">
    <text evidence="12">The sequence shown here is derived from an EMBL/GenBank/DDBJ whole genome shotgun (WGS) entry which is preliminary data.</text>
</comment>
<evidence type="ECO:0000256" key="7">
    <source>
        <dbReference type="ARBA" id="ARBA00022840"/>
    </source>
</evidence>
<feature type="transmembrane region" description="Helical" evidence="9">
    <location>
        <begin position="36"/>
        <end position="66"/>
    </location>
</feature>
<dbReference type="CDD" id="cd16917">
    <property type="entry name" value="HATPase_UhpB-NarQ-NarX-like"/>
    <property type="match status" value="1"/>
</dbReference>
<sequence length="384" mass="39869">MGPVPGRLLAGLVAGGLVLAGSLVEAATYRGVAPQVLVLPIALLVLGAALAPLAPAVGVLAAALTFPVQVLLAARTPGIGGTALIAMMALVGWGALRMRPRWSAPGAVLAALGGSGGLVAHGESVFEFGFFAVTMGGAWLVGWLLRREGRRRRELRELAAALAAERERSGRLAVVEERARISRELHDAVAHTVSVMTLQVGVLRRRLQETPEGDVLRSVEELGRRSVDELRRVVGALREDADDAAGRDPAPSLARLDGLVAELGRVGLAVTVRHDGEPAPLAPAMDTSAYRIVAEALTNVLRHAGTAEAEVVLTHRRESLAIVVQDRGTGPGTAPADVHGGHGLLHMRERAALFGGTLDAGPREGGGYRVEAVLPLAPAPVVTA</sequence>
<keyword evidence="7" id="KW-0067">ATP-binding</keyword>
<dbReference type="InterPro" id="IPR011712">
    <property type="entry name" value="Sig_transdc_His_kin_sub3_dim/P"/>
</dbReference>
<dbReference type="InterPro" id="IPR050482">
    <property type="entry name" value="Sensor_HK_TwoCompSys"/>
</dbReference>
<name>A0ABV9ZDU4_9PSEU</name>
<dbReference type="InterPro" id="IPR036890">
    <property type="entry name" value="HATPase_C_sf"/>
</dbReference>
<feature type="domain" description="Signal transduction histidine kinase subgroup 3 dimerisation and phosphoacceptor" evidence="11">
    <location>
        <begin position="177"/>
        <end position="241"/>
    </location>
</feature>
<evidence type="ECO:0000259" key="11">
    <source>
        <dbReference type="Pfam" id="PF07730"/>
    </source>
</evidence>
<feature type="transmembrane region" description="Helical" evidence="9">
    <location>
        <begin position="78"/>
        <end position="96"/>
    </location>
</feature>
<keyword evidence="4" id="KW-0808">Transferase</keyword>
<dbReference type="EC" id="2.7.13.3" evidence="2"/>
<dbReference type="InterPro" id="IPR003594">
    <property type="entry name" value="HATPase_dom"/>
</dbReference>
<dbReference type="RefSeq" id="WP_378020741.1">
    <property type="nucleotide sequence ID" value="NZ_JBHSKG010000004.1"/>
</dbReference>
<feature type="domain" description="Histidine kinase/HSP90-like ATPase" evidence="10">
    <location>
        <begin position="288"/>
        <end position="377"/>
    </location>
</feature>
<evidence type="ECO:0000256" key="3">
    <source>
        <dbReference type="ARBA" id="ARBA00022553"/>
    </source>
</evidence>